<dbReference type="PANTHER" id="PTHR34220">
    <property type="entry name" value="SENSOR HISTIDINE KINASE YPDA"/>
    <property type="match status" value="1"/>
</dbReference>
<keyword evidence="3" id="KW-0808">Transferase</keyword>
<gene>
    <name evidence="3" type="ORF">SAMN05421788_10999</name>
</gene>
<dbReference type="PANTHER" id="PTHR34220:SF7">
    <property type="entry name" value="SENSOR HISTIDINE KINASE YPDA"/>
    <property type="match status" value="1"/>
</dbReference>
<keyword evidence="1" id="KW-0812">Transmembrane</keyword>
<evidence type="ECO:0000256" key="1">
    <source>
        <dbReference type="SAM" id="Phobius"/>
    </source>
</evidence>
<sequence length="347" mass="39547">MKPVLPVKNLVRINWVLIIVFSMAVLLFLTFMLEETELHKLLYGVMTAVALGLISFANVAIMKLLSRRLVVHTSTFKQYRFVCTYVASLVIYLVLAPVFDFISPQQYRYSYAVYLLIFVLAGIVVNTVVIVVHDFVILQSIRLHSDLELSRLKTVHTEAANLLLKQQIHPHFLFNALNTVKALYHTNQDMGDSYIVHLANFLRASIHHHTAKTALVAEELGILESYLEMQRIRFGEALKCAIDIPAEIRQRYYLPAFSLQPLLENAIKHNELTCMAPLSVQVYCSNGRIVVCNNLKRRTIALPSAHYGLANLAERSRILSGDEIVVDEKEYSFSVSIKLLSDEYRDH</sequence>
<feature type="transmembrane region" description="Helical" evidence="1">
    <location>
        <begin position="41"/>
        <end position="61"/>
    </location>
</feature>
<protein>
    <submittedName>
        <fullName evidence="3">Histidine kinase</fullName>
    </submittedName>
</protein>
<proteinExistence type="predicted"/>
<dbReference type="GO" id="GO:0016020">
    <property type="term" value="C:membrane"/>
    <property type="evidence" value="ECO:0007669"/>
    <property type="project" value="InterPro"/>
</dbReference>
<dbReference type="InterPro" id="IPR010559">
    <property type="entry name" value="Sig_transdc_His_kin_internal"/>
</dbReference>
<dbReference type="AlphaFoldDB" id="A0A173MJA0"/>
<keyword evidence="3" id="KW-0418">Kinase</keyword>
<organism evidence="3 4">
    <name type="scientific">Filimonas lacunae</name>
    <dbReference type="NCBI Taxonomy" id="477680"/>
    <lineage>
        <taxon>Bacteria</taxon>
        <taxon>Pseudomonadati</taxon>
        <taxon>Bacteroidota</taxon>
        <taxon>Chitinophagia</taxon>
        <taxon>Chitinophagales</taxon>
        <taxon>Chitinophagaceae</taxon>
        <taxon>Filimonas</taxon>
    </lineage>
</organism>
<keyword evidence="4" id="KW-1185">Reference proteome</keyword>
<dbReference type="Proteomes" id="UP000186917">
    <property type="component" value="Unassembled WGS sequence"/>
</dbReference>
<dbReference type="RefSeq" id="WP_076381422.1">
    <property type="nucleotide sequence ID" value="NZ_AP017422.1"/>
</dbReference>
<evidence type="ECO:0000313" key="3">
    <source>
        <dbReference type="EMBL" id="SIT29989.1"/>
    </source>
</evidence>
<dbReference type="InterPro" id="IPR050640">
    <property type="entry name" value="Bact_2-comp_sensor_kinase"/>
</dbReference>
<dbReference type="GO" id="GO:0000155">
    <property type="term" value="F:phosphorelay sensor kinase activity"/>
    <property type="evidence" value="ECO:0007669"/>
    <property type="project" value="InterPro"/>
</dbReference>
<feature type="transmembrane region" description="Helical" evidence="1">
    <location>
        <begin position="12"/>
        <end position="29"/>
    </location>
</feature>
<name>A0A173MJA0_9BACT</name>
<keyword evidence="1" id="KW-1133">Transmembrane helix</keyword>
<keyword evidence="1" id="KW-0472">Membrane</keyword>
<accession>A0A173MJA0</accession>
<evidence type="ECO:0000313" key="4">
    <source>
        <dbReference type="Proteomes" id="UP000186917"/>
    </source>
</evidence>
<dbReference type="OrthoDB" id="9809908at2"/>
<dbReference type="Pfam" id="PF06580">
    <property type="entry name" value="His_kinase"/>
    <property type="match status" value="1"/>
</dbReference>
<evidence type="ECO:0000259" key="2">
    <source>
        <dbReference type="Pfam" id="PF06580"/>
    </source>
</evidence>
<reference evidence="4" key="1">
    <citation type="submission" date="2017-01" db="EMBL/GenBank/DDBJ databases">
        <authorList>
            <person name="Varghese N."/>
            <person name="Submissions S."/>
        </authorList>
    </citation>
    <scope>NUCLEOTIDE SEQUENCE [LARGE SCALE GENOMIC DNA]</scope>
    <source>
        <strain evidence="4">DSM 21054</strain>
    </source>
</reference>
<dbReference type="EMBL" id="FTOR01000009">
    <property type="protein sequence ID" value="SIT29989.1"/>
    <property type="molecule type" value="Genomic_DNA"/>
</dbReference>
<dbReference type="STRING" id="477680.SAMN05421788_10999"/>
<feature type="domain" description="Signal transduction histidine kinase internal region" evidence="2">
    <location>
        <begin position="163"/>
        <end position="238"/>
    </location>
</feature>
<feature type="transmembrane region" description="Helical" evidence="1">
    <location>
        <begin position="82"/>
        <end position="99"/>
    </location>
</feature>
<dbReference type="KEGG" id="fln:FLA_3575"/>
<feature type="transmembrane region" description="Helical" evidence="1">
    <location>
        <begin position="111"/>
        <end position="132"/>
    </location>
</feature>